<evidence type="ECO:0000313" key="3">
    <source>
        <dbReference type="EMBL" id="OMO60076.1"/>
    </source>
</evidence>
<name>A0A1R3GPU2_COCAP</name>
<dbReference type="EMBL" id="AWWV01013773">
    <property type="protein sequence ID" value="OMO60076.1"/>
    <property type="molecule type" value="Genomic_DNA"/>
</dbReference>
<evidence type="ECO:0000256" key="1">
    <source>
        <dbReference type="SAM" id="MobiDB-lite"/>
    </source>
</evidence>
<dbReference type="InterPro" id="IPR018289">
    <property type="entry name" value="MULE_transposase_dom"/>
</dbReference>
<feature type="region of interest" description="Disordered" evidence="1">
    <location>
        <begin position="1"/>
        <end position="29"/>
    </location>
</feature>
<keyword evidence="4" id="KW-1185">Reference proteome</keyword>
<accession>A0A1R3GPU2</accession>
<dbReference type="OrthoDB" id="2402896at2759"/>
<evidence type="ECO:0000259" key="2">
    <source>
        <dbReference type="Pfam" id="PF10551"/>
    </source>
</evidence>
<dbReference type="Proteomes" id="UP000188268">
    <property type="component" value="Unassembled WGS sequence"/>
</dbReference>
<dbReference type="PANTHER" id="PTHR47718:SF13">
    <property type="entry name" value="OS09G0290500 PROTEIN"/>
    <property type="match status" value="1"/>
</dbReference>
<evidence type="ECO:0000313" key="4">
    <source>
        <dbReference type="Proteomes" id="UP000188268"/>
    </source>
</evidence>
<sequence>MSSHNPRNGGTDYHEENGDSSGGDKNNGVQADCIEQEVHVLDVSNDGCDNVEPHTGMVFHRGSKALLCKFWSTDKLFRLRPTQKVNCPAAKNYNSVVVEAGGYNKMAFTQQDCKNSLLKERCLQLGTSDGVAVHEFLTESMRNDKDFFYLMDLDEESRVCSILWVDARARAAYESFGDVVTFDTTYRTNKYGIPFAPFVGVNHHGSSILLGCGLLANEKVEGAWDVGPGLCKG</sequence>
<protein>
    <submittedName>
        <fullName evidence="3">FAR1-related protein</fullName>
    </submittedName>
</protein>
<dbReference type="PANTHER" id="PTHR47718">
    <property type="entry name" value="OS01G0519700 PROTEIN"/>
    <property type="match status" value="1"/>
</dbReference>
<organism evidence="3 4">
    <name type="scientific">Corchorus capsularis</name>
    <name type="common">Jute</name>
    <dbReference type="NCBI Taxonomy" id="210143"/>
    <lineage>
        <taxon>Eukaryota</taxon>
        <taxon>Viridiplantae</taxon>
        <taxon>Streptophyta</taxon>
        <taxon>Embryophyta</taxon>
        <taxon>Tracheophyta</taxon>
        <taxon>Spermatophyta</taxon>
        <taxon>Magnoliopsida</taxon>
        <taxon>eudicotyledons</taxon>
        <taxon>Gunneridae</taxon>
        <taxon>Pentapetalae</taxon>
        <taxon>rosids</taxon>
        <taxon>malvids</taxon>
        <taxon>Malvales</taxon>
        <taxon>Malvaceae</taxon>
        <taxon>Grewioideae</taxon>
        <taxon>Apeibeae</taxon>
        <taxon>Corchorus</taxon>
    </lineage>
</organism>
<dbReference type="STRING" id="210143.A0A1R3GPU2"/>
<reference evidence="3 4" key="1">
    <citation type="submission" date="2013-09" db="EMBL/GenBank/DDBJ databases">
        <title>Corchorus capsularis genome sequencing.</title>
        <authorList>
            <person name="Alam M."/>
            <person name="Haque M.S."/>
            <person name="Islam M.S."/>
            <person name="Emdad E.M."/>
            <person name="Islam M.M."/>
            <person name="Ahmed B."/>
            <person name="Halim A."/>
            <person name="Hossen Q.M.M."/>
            <person name="Hossain M.Z."/>
            <person name="Ahmed R."/>
            <person name="Khan M.M."/>
            <person name="Islam R."/>
            <person name="Rashid M.M."/>
            <person name="Khan S.A."/>
            <person name="Rahman M.S."/>
            <person name="Alam M."/>
        </authorList>
    </citation>
    <scope>NUCLEOTIDE SEQUENCE [LARGE SCALE GENOMIC DNA]</scope>
    <source>
        <strain evidence="4">cv. CVL-1</strain>
        <tissue evidence="3">Whole seedling</tissue>
    </source>
</reference>
<dbReference type="AlphaFoldDB" id="A0A1R3GPU2"/>
<comment type="caution">
    <text evidence="3">The sequence shown here is derived from an EMBL/GenBank/DDBJ whole genome shotgun (WGS) entry which is preliminary data.</text>
</comment>
<feature type="domain" description="MULE transposase" evidence="2">
    <location>
        <begin position="179"/>
        <end position="221"/>
    </location>
</feature>
<proteinExistence type="predicted"/>
<dbReference type="Pfam" id="PF10551">
    <property type="entry name" value="MULE"/>
    <property type="match status" value="1"/>
</dbReference>
<dbReference type="Gramene" id="OMO60076">
    <property type="protein sequence ID" value="OMO60076"/>
    <property type="gene ID" value="CCACVL1_24419"/>
</dbReference>
<gene>
    <name evidence="3" type="ORF">CCACVL1_24419</name>
</gene>